<dbReference type="SUPFAM" id="SSF56300">
    <property type="entry name" value="Metallo-dependent phosphatases"/>
    <property type="match status" value="1"/>
</dbReference>
<organism evidence="3 4">
    <name type="scientific">Candidatus Buchananbacteria bacterium RIFCSPHIGHO2_01_FULL_44_11</name>
    <dbReference type="NCBI Taxonomy" id="1797535"/>
    <lineage>
        <taxon>Bacteria</taxon>
        <taxon>Candidatus Buchananiibacteriota</taxon>
    </lineage>
</organism>
<feature type="binding site" evidence="2">
    <location>
        <position position="40"/>
    </location>
    <ligand>
        <name>Fe cation</name>
        <dbReference type="ChEBI" id="CHEBI:24875"/>
        <label>1</label>
    </ligand>
</feature>
<sequence length="264" mass="28775">MKILFFGDIVGKIGRTAIRQVIADLKKEVEPDLIMANVENLAHGTGVTEKTLQELLDLGFGFFTSGNHIFDKPEAEVLLSRKDFPLIRPANYPLQTPGDGYKIISVGSRSLLIVNLIGRVFIKENFDCPFRKIDEILAAVDTKKLAGIIVDFHAEATSEKIAMGHYLAGRVSAVLGTHTHVATADARILPPGTAYLTDIGMVGAMDSVIGVDKGPVLKMFLSQMPASFQIPEEGEVIINAVVLTIDPQNQKVLDLTRLDRVVKV</sequence>
<comment type="caution">
    <text evidence="3">The sequence shown here is derived from an EMBL/GenBank/DDBJ whole genome shotgun (WGS) entry which is preliminary data.</text>
</comment>
<reference evidence="3 4" key="1">
    <citation type="journal article" date="2016" name="Nat. Commun.">
        <title>Thousands of microbial genomes shed light on interconnected biogeochemical processes in an aquifer system.</title>
        <authorList>
            <person name="Anantharaman K."/>
            <person name="Brown C.T."/>
            <person name="Hug L.A."/>
            <person name="Sharon I."/>
            <person name="Castelle C.J."/>
            <person name="Probst A.J."/>
            <person name="Thomas B.C."/>
            <person name="Singh A."/>
            <person name="Wilkins M.J."/>
            <person name="Karaoz U."/>
            <person name="Brodie E.L."/>
            <person name="Williams K.H."/>
            <person name="Hubbard S.S."/>
            <person name="Banfield J.F."/>
        </authorList>
    </citation>
    <scope>NUCLEOTIDE SEQUENCE [LARGE SCALE GENOMIC DNA]</scope>
</reference>
<dbReference type="Gene3D" id="3.60.21.10">
    <property type="match status" value="1"/>
</dbReference>
<feature type="binding site" evidence="2">
    <location>
        <position position="8"/>
    </location>
    <ligand>
        <name>Fe cation</name>
        <dbReference type="ChEBI" id="CHEBI:24875"/>
        <label>1</label>
    </ligand>
</feature>
<evidence type="ECO:0000256" key="2">
    <source>
        <dbReference type="PIRSR" id="PIRSR004789-51"/>
    </source>
</evidence>
<feature type="binding site" evidence="2">
    <location>
        <position position="180"/>
    </location>
    <ligand>
        <name>Fe cation</name>
        <dbReference type="ChEBI" id="CHEBI:24875"/>
        <label>1</label>
    </ligand>
</feature>
<evidence type="ECO:0000256" key="1">
    <source>
        <dbReference type="PIRSR" id="PIRSR004789-50"/>
    </source>
</evidence>
<dbReference type="InterPro" id="IPR029052">
    <property type="entry name" value="Metallo-depent_PP-like"/>
</dbReference>
<evidence type="ECO:0000313" key="3">
    <source>
        <dbReference type="EMBL" id="OGY46308.1"/>
    </source>
</evidence>
<dbReference type="PANTHER" id="PTHR36303">
    <property type="entry name" value="2',3'-CYCLIC-NUCLEOTIDE 2'-PHOSPHODIESTERASE"/>
    <property type="match status" value="1"/>
</dbReference>
<dbReference type="InterPro" id="IPR005235">
    <property type="entry name" value="YmdB-like"/>
</dbReference>
<accession>A0A1G1Y1X8</accession>
<dbReference type="EMBL" id="MHIE01000005">
    <property type="protein sequence ID" value="OGY46308.1"/>
    <property type="molecule type" value="Genomic_DNA"/>
</dbReference>
<keyword evidence="2" id="KW-0479">Metal-binding</keyword>
<gene>
    <name evidence="3" type="ORF">A2744_01665</name>
</gene>
<dbReference type="Pfam" id="PF13277">
    <property type="entry name" value="YmdB"/>
    <property type="match status" value="1"/>
</dbReference>
<evidence type="ECO:0008006" key="5">
    <source>
        <dbReference type="Google" id="ProtNLM"/>
    </source>
</evidence>
<dbReference type="AlphaFoldDB" id="A0A1G1Y1X8"/>
<feature type="active site" description="Proton donor" evidence="1">
    <location>
        <position position="68"/>
    </location>
</feature>
<dbReference type="GO" id="GO:0004113">
    <property type="term" value="F:2',3'-cyclic-nucleotide 3'-phosphodiesterase activity"/>
    <property type="evidence" value="ECO:0007669"/>
    <property type="project" value="TreeGrafter"/>
</dbReference>
<name>A0A1G1Y1X8_9BACT</name>
<feature type="binding site" evidence="2">
    <location>
        <position position="178"/>
    </location>
    <ligand>
        <name>Fe cation</name>
        <dbReference type="ChEBI" id="CHEBI:24875"/>
        <label>2</label>
    </ligand>
</feature>
<proteinExistence type="predicted"/>
<dbReference type="GO" id="GO:0046872">
    <property type="term" value="F:metal ion binding"/>
    <property type="evidence" value="ECO:0007669"/>
    <property type="project" value="UniProtKB-KW"/>
</dbReference>
<feature type="binding site" evidence="2">
    <location>
        <position position="153"/>
    </location>
    <ligand>
        <name>Fe cation</name>
        <dbReference type="ChEBI" id="CHEBI:24875"/>
        <label>2</label>
    </ligand>
</feature>
<dbReference type="PANTHER" id="PTHR36303:SF1">
    <property type="entry name" value="2',3'-CYCLIC-NUCLEOTIDE 2'-PHOSPHODIESTERASE"/>
    <property type="match status" value="1"/>
</dbReference>
<evidence type="ECO:0000313" key="4">
    <source>
        <dbReference type="Proteomes" id="UP000178240"/>
    </source>
</evidence>
<feature type="binding site" evidence="2">
    <location>
        <position position="39"/>
    </location>
    <ligand>
        <name>Fe cation</name>
        <dbReference type="ChEBI" id="CHEBI:24875"/>
        <label>1</label>
    </ligand>
</feature>
<feature type="binding site" evidence="2">
    <location>
        <position position="39"/>
    </location>
    <ligand>
        <name>Fe cation</name>
        <dbReference type="ChEBI" id="CHEBI:24875"/>
        <label>2</label>
    </ligand>
</feature>
<dbReference type="Proteomes" id="UP000178240">
    <property type="component" value="Unassembled WGS sequence"/>
</dbReference>
<feature type="binding site" evidence="2">
    <location>
        <position position="67"/>
    </location>
    <ligand>
        <name>Fe cation</name>
        <dbReference type="ChEBI" id="CHEBI:24875"/>
        <label>2</label>
    </ligand>
</feature>
<dbReference type="STRING" id="1797535.A2744_01665"/>
<protein>
    <recommendedName>
        <fullName evidence="5">Metallophosphoesterase</fullName>
    </recommendedName>
</protein>
<dbReference type="PIRSF" id="PIRSF004789">
    <property type="entry name" value="DR1281"/>
    <property type="match status" value="1"/>
</dbReference>